<dbReference type="GO" id="GO:0046872">
    <property type="term" value="F:metal ion binding"/>
    <property type="evidence" value="ECO:0007669"/>
    <property type="project" value="InterPro"/>
</dbReference>
<evidence type="ECO:0000256" key="4">
    <source>
        <dbReference type="ARBA" id="ARBA00022833"/>
    </source>
</evidence>
<dbReference type="RefSeq" id="WP_092101107.1">
    <property type="nucleotide sequence ID" value="NZ_FOOT01000003.1"/>
</dbReference>
<evidence type="ECO:0000256" key="6">
    <source>
        <dbReference type="SAM" id="SignalP"/>
    </source>
</evidence>
<feature type="chain" id="PRO_5011664337" evidence="6">
    <location>
        <begin position="21"/>
        <end position="445"/>
    </location>
</feature>
<dbReference type="STRING" id="1436961.SAMN05421739_103396"/>
<gene>
    <name evidence="9" type="ORF">SAMN05421739_103396</name>
</gene>
<dbReference type="GO" id="GO:0008237">
    <property type="term" value="F:metallopeptidase activity"/>
    <property type="evidence" value="ECO:0007669"/>
    <property type="project" value="UniProtKB-KW"/>
</dbReference>
<dbReference type="InterPro" id="IPR011249">
    <property type="entry name" value="Metalloenz_LuxS/M16"/>
</dbReference>
<evidence type="ECO:0000256" key="2">
    <source>
        <dbReference type="ARBA" id="ARBA00022670"/>
    </source>
</evidence>
<dbReference type="Pfam" id="PF00675">
    <property type="entry name" value="Peptidase_M16"/>
    <property type="match status" value="1"/>
</dbReference>
<feature type="domain" description="Peptidase M16 N-terminal" evidence="7">
    <location>
        <begin position="40"/>
        <end position="179"/>
    </location>
</feature>
<reference evidence="10" key="1">
    <citation type="submission" date="2016-10" db="EMBL/GenBank/DDBJ databases">
        <authorList>
            <person name="Varghese N."/>
            <person name="Submissions S."/>
        </authorList>
    </citation>
    <scope>NUCLEOTIDE SEQUENCE [LARGE SCALE GENOMIC DNA]</scope>
    <source>
        <strain evidence="10">LP51</strain>
    </source>
</reference>
<keyword evidence="4" id="KW-0862">Zinc</keyword>
<keyword evidence="6" id="KW-0732">Signal</keyword>
<dbReference type="OrthoDB" id="9811314at2"/>
<sequence>MKSKLIICLLWCVTSLSAMAQSNGNKIEFTEYTLPNGLHVILHQDNSTPNVAVSVLYHVGSKNEVEGRSGFAHFFEHLMFEGTENIGRGEYSSLVQKAGGALNANTSFDRTYYYELLPSNQVELGLWLEAERMKHAKIDQVGVETQRKVVQEEKRERIDNQPYGSMGENVFSLAYTKHPYRFMPIGSFEDLNAATIEEFRDFYKTFYVPNNATLSVAGDINIEDTKKMIEKYFSGIPKGTKEIPRPNITEPKQTEERRKTVYDNIQLPAVIQAYHIPAQGTDDYYALSMLTTLLSGGESARLPKALVDKQQKAVAAASIPFPTEDPGLFMAFAIANMGVEVADLEQAMDAEIERAKKEPLTDREFQKLRNQVESSFVQQNRTVAGRAESLANYHVYFGDANLINTELQRYLNVTKEDVQRVAREYLTKNNRVVLHYLPKSAEAKK</sequence>
<evidence type="ECO:0000256" key="1">
    <source>
        <dbReference type="ARBA" id="ARBA00007261"/>
    </source>
</evidence>
<dbReference type="InterPro" id="IPR007863">
    <property type="entry name" value="Peptidase_M16_C"/>
</dbReference>
<dbReference type="InterPro" id="IPR011765">
    <property type="entry name" value="Pept_M16_N"/>
</dbReference>
<dbReference type="Gene3D" id="3.30.830.10">
    <property type="entry name" value="Metalloenzyme, LuxS/M16 peptidase-like"/>
    <property type="match status" value="2"/>
</dbReference>
<feature type="domain" description="Peptidase M16 C-terminal" evidence="8">
    <location>
        <begin position="194"/>
        <end position="371"/>
    </location>
</feature>
<evidence type="ECO:0000256" key="5">
    <source>
        <dbReference type="ARBA" id="ARBA00023049"/>
    </source>
</evidence>
<feature type="signal peptide" evidence="6">
    <location>
        <begin position="1"/>
        <end position="20"/>
    </location>
</feature>
<dbReference type="EMBL" id="FOOT01000003">
    <property type="protein sequence ID" value="SFG71927.1"/>
    <property type="molecule type" value="Genomic_DNA"/>
</dbReference>
<dbReference type="Pfam" id="PF05193">
    <property type="entry name" value="Peptidase_M16_C"/>
    <property type="match status" value="1"/>
</dbReference>
<evidence type="ECO:0000259" key="7">
    <source>
        <dbReference type="Pfam" id="PF00675"/>
    </source>
</evidence>
<comment type="similarity">
    <text evidence="1">Belongs to the peptidase M16 family.</text>
</comment>
<keyword evidence="10" id="KW-1185">Reference proteome</keyword>
<keyword evidence="5" id="KW-0482">Metalloprotease</keyword>
<dbReference type="SUPFAM" id="SSF63411">
    <property type="entry name" value="LuxS/MPP-like metallohydrolase"/>
    <property type="match status" value="2"/>
</dbReference>
<dbReference type="GO" id="GO:0006508">
    <property type="term" value="P:proteolysis"/>
    <property type="evidence" value="ECO:0007669"/>
    <property type="project" value="UniProtKB-KW"/>
</dbReference>
<proteinExistence type="inferred from homology"/>
<evidence type="ECO:0000313" key="10">
    <source>
        <dbReference type="Proteomes" id="UP000198724"/>
    </source>
</evidence>
<dbReference type="PANTHER" id="PTHR43690:SF17">
    <property type="entry name" value="PROTEIN YHJJ"/>
    <property type="match status" value="1"/>
</dbReference>
<keyword evidence="3" id="KW-0378">Hydrolase</keyword>
<name>A0A1I2U8C8_9BACT</name>
<evidence type="ECO:0000313" key="9">
    <source>
        <dbReference type="EMBL" id="SFG71927.1"/>
    </source>
</evidence>
<organism evidence="9 10">
    <name type="scientific">Pontibacter chinhatensis</name>
    <dbReference type="NCBI Taxonomy" id="1436961"/>
    <lineage>
        <taxon>Bacteria</taxon>
        <taxon>Pseudomonadati</taxon>
        <taxon>Bacteroidota</taxon>
        <taxon>Cytophagia</taxon>
        <taxon>Cytophagales</taxon>
        <taxon>Hymenobacteraceae</taxon>
        <taxon>Pontibacter</taxon>
    </lineage>
</organism>
<keyword evidence="2" id="KW-0645">Protease</keyword>
<protein>
    <submittedName>
        <fullName evidence="9">Predicted Zn-dependent peptidase</fullName>
    </submittedName>
</protein>
<dbReference type="InterPro" id="IPR050626">
    <property type="entry name" value="Peptidase_M16"/>
</dbReference>
<accession>A0A1I2U8C8</accession>
<dbReference type="AlphaFoldDB" id="A0A1I2U8C8"/>
<dbReference type="PANTHER" id="PTHR43690">
    <property type="entry name" value="NARDILYSIN"/>
    <property type="match status" value="1"/>
</dbReference>
<dbReference type="Proteomes" id="UP000198724">
    <property type="component" value="Unassembled WGS sequence"/>
</dbReference>
<evidence type="ECO:0000256" key="3">
    <source>
        <dbReference type="ARBA" id="ARBA00022801"/>
    </source>
</evidence>
<evidence type="ECO:0000259" key="8">
    <source>
        <dbReference type="Pfam" id="PF05193"/>
    </source>
</evidence>